<dbReference type="InterPro" id="IPR013196">
    <property type="entry name" value="HTH_11"/>
</dbReference>
<feature type="domain" description="3H" evidence="2">
    <location>
        <begin position="73"/>
        <end position="168"/>
    </location>
</feature>
<feature type="binding site" evidence="1">
    <location>
        <position position="76"/>
    </location>
    <ligand>
        <name>Ni(2+)</name>
        <dbReference type="ChEBI" id="CHEBI:49786"/>
    </ligand>
</feature>
<dbReference type="RefSeq" id="WP_228887821.1">
    <property type="nucleotide sequence ID" value="NZ_AZFQ01000012.1"/>
</dbReference>
<keyword evidence="1" id="KW-0479">Metal-binding</keyword>
<sequence>MKRNNVERRAALKDDLLNNEVVSASELARKYQVSRQTIVGDIALMRAQGEKIIATVNGYKFKTKSASFHGILVCQHDFKQTRLELETIVKAGGEVLDVTVDHNVYGQLVGTLGIATEADINDFMSRAVHGKHKLLSSLTNGIHLHNIACESEKKFDEIKRNLGSLGLLYKE</sequence>
<evidence type="ECO:0000259" key="2">
    <source>
        <dbReference type="Pfam" id="PF02829"/>
    </source>
</evidence>
<dbReference type="InterPro" id="IPR036390">
    <property type="entry name" value="WH_DNA-bd_sf"/>
</dbReference>
<feature type="binding site" evidence="1">
    <location>
        <position position="145"/>
    </location>
    <ligand>
        <name>Ni(2+)</name>
        <dbReference type="ChEBI" id="CHEBI:49786"/>
    </ligand>
</feature>
<dbReference type="Gene3D" id="3.30.1340.20">
    <property type="entry name" value="3H domain"/>
    <property type="match status" value="1"/>
</dbReference>
<dbReference type="EMBL" id="AZFQ01000012">
    <property type="protein sequence ID" value="KRM00194.1"/>
    <property type="molecule type" value="Genomic_DNA"/>
</dbReference>
<keyword evidence="1" id="KW-0533">Nickel</keyword>
<gene>
    <name evidence="4" type="ORF">FD50_GL002169</name>
</gene>
<dbReference type="InterPro" id="IPR035922">
    <property type="entry name" value="3H_dom_sf"/>
</dbReference>
<name>A0A0R1V3H9_9LACO</name>
<protein>
    <submittedName>
        <fullName evidence="4">YrxA</fullName>
    </submittedName>
</protein>
<dbReference type="SUPFAM" id="SSF75500">
    <property type="entry name" value="Putative transcriptional regulator TM1602, C-terminal domain"/>
    <property type="match status" value="1"/>
</dbReference>
<keyword evidence="5" id="KW-1185">Reference proteome</keyword>
<evidence type="ECO:0000313" key="4">
    <source>
        <dbReference type="EMBL" id="KRM00194.1"/>
    </source>
</evidence>
<accession>A0A0R1V3H9</accession>
<dbReference type="PATRIC" id="fig|1423801.4.peg.2216"/>
<dbReference type="InterPro" id="IPR004173">
    <property type="entry name" value="3H_domain"/>
</dbReference>
<dbReference type="Pfam" id="PF08279">
    <property type="entry name" value="HTH_11"/>
    <property type="match status" value="1"/>
</dbReference>
<dbReference type="GeneID" id="98307118"/>
<evidence type="ECO:0000259" key="3">
    <source>
        <dbReference type="Pfam" id="PF08279"/>
    </source>
</evidence>
<dbReference type="InterPro" id="IPR036388">
    <property type="entry name" value="WH-like_DNA-bd_sf"/>
</dbReference>
<evidence type="ECO:0000313" key="5">
    <source>
        <dbReference type="Proteomes" id="UP000051166"/>
    </source>
</evidence>
<proteinExistence type="predicted"/>
<dbReference type="Proteomes" id="UP000051166">
    <property type="component" value="Unassembled WGS sequence"/>
</dbReference>
<dbReference type="SUPFAM" id="SSF46785">
    <property type="entry name" value="Winged helix' DNA-binding domain"/>
    <property type="match status" value="1"/>
</dbReference>
<reference evidence="4 5" key="1">
    <citation type="journal article" date="2015" name="Genome Announc.">
        <title>Expanding the biotechnology potential of lactobacilli through comparative genomics of 213 strains and associated genera.</title>
        <authorList>
            <person name="Sun Z."/>
            <person name="Harris H.M."/>
            <person name="McCann A."/>
            <person name="Guo C."/>
            <person name="Argimon S."/>
            <person name="Zhang W."/>
            <person name="Yang X."/>
            <person name="Jeffery I.B."/>
            <person name="Cooney J.C."/>
            <person name="Kagawa T.F."/>
            <person name="Liu W."/>
            <person name="Song Y."/>
            <person name="Salvetti E."/>
            <person name="Wrobel A."/>
            <person name="Rasinkangas P."/>
            <person name="Parkhill J."/>
            <person name="Rea M.C."/>
            <person name="O'Sullivan O."/>
            <person name="Ritari J."/>
            <person name="Douillard F.P."/>
            <person name="Paul Ross R."/>
            <person name="Yang R."/>
            <person name="Briner A.E."/>
            <person name="Felis G.E."/>
            <person name="de Vos W.M."/>
            <person name="Barrangou R."/>
            <person name="Klaenhammer T.R."/>
            <person name="Caufield P.W."/>
            <person name="Cui Y."/>
            <person name="Zhang H."/>
            <person name="O'Toole P.W."/>
        </authorList>
    </citation>
    <scope>NUCLEOTIDE SEQUENCE [LARGE SCALE GENOMIC DNA]</scope>
    <source>
        <strain evidence="4 5">DSM 16230</strain>
    </source>
</reference>
<dbReference type="GO" id="GO:0046872">
    <property type="term" value="F:metal ion binding"/>
    <property type="evidence" value="ECO:0007669"/>
    <property type="project" value="UniProtKB-KW"/>
</dbReference>
<dbReference type="Gene3D" id="1.10.10.10">
    <property type="entry name" value="Winged helix-like DNA-binding domain superfamily/Winged helix DNA-binding domain"/>
    <property type="match status" value="1"/>
</dbReference>
<feature type="binding site" evidence="1">
    <location>
        <position position="143"/>
    </location>
    <ligand>
        <name>Ni(2+)</name>
        <dbReference type="ChEBI" id="CHEBI:49786"/>
    </ligand>
</feature>
<dbReference type="Pfam" id="PF02829">
    <property type="entry name" value="3H"/>
    <property type="match status" value="1"/>
</dbReference>
<dbReference type="InterPro" id="IPR026043">
    <property type="entry name" value="NadR"/>
</dbReference>
<dbReference type="PANTHER" id="PTHR40068:SF1">
    <property type="entry name" value="TRANSCRIPTION REPRESSOR NIAR-RELATED"/>
    <property type="match status" value="1"/>
</dbReference>
<organism evidence="4 5">
    <name type="scientific">Liquorilactobacillus satsumensis DSM 16230 = JCM 12392</name>
    <dbReference type="NCBI Taxonomy" id="1423801"/>
    <lineage>
        <taxon>Bacteria</taxon>
        <taxon>Bacillati</taxon>
        <taxon>Bacillota</taxon>
        <taxon>Bacilli</taxon>
        <taxon>Lactobacillales</taxon>
        <taxon>Lactobacillaceae</taxon>
        <taxon>Liquorilactobacillus</taxon>
    </lineage>
</organism>
<feature type="domain" description="Helix-turn-helix type 11" evidence="3">
    <location>
        <begin position="18"/>
        <end position="60"/>
    </location>
</feature>
<comment type="caution">
    <text evidence="4">The sequence shown here is derived from an EMBL/GenBank/DDBJ whole genome shotgun (WGS) entry which is preliminary data.</text>
</comment>
<dbReference type="AlphaFoldDB" id="A0A0R1V3H9"/>
<feature type="binding site" evidence="1">
    <location>
        <position position="84"/>
    </location>
    <ligand>
        <name>Ni(2+)</name>
        <dbReference type="ChEBI" id="CHEBI:49786"/>
    </ligand>
</feature>
<dbReference type="STRING" id="1423801.FD50_GL002169"/>
<dbReference type="PANTHER" id="PTHR40068">
    <property type="entry name" value="TRANSCRIPTION REPRESSOR NIAR-RELATED"/>
    <property type="match status" value="1"/>
</dbReference>
<evidence type="ECO:0000256" key="1">
    <source>
        <dbReference type="PIRSR" id="PIRSR037847-1"/>
    </source>
</evidence>
<dbReference type="PIRSF" id="PIRSF037847">
    <property type="entry name" value="NiaR"/>
    <property type="match status" value="1"/>
</dbReference>